<dbReference type="SUPFAM" id="SSF54427">
    <property type="entry name" value="NTF2-like"/>
    <property type="match status" value="1"/>
</dbReference>
<accession>A0A1X7HH36</accession>
<evidence type="ECO:0000259" key="1">
    <source>
        <dbReference type="Pfam" id="PF12680"/>
    </source>
</evidence>
<organism evidence="2 3">
    <name type="scientific">Azospirillum oryzae</name>
    <dbReference type="NCBI Taxonomy" id="286727"/>
    <lineage>
        <taxon>Bacteria</taxon>
        <taxon>Pseudomonadati</taxon>
        <taxon>Pseudomonadota</taxon>
        <taxon>Alphaproteobacteria</taxon>
        <taxon>Rhodospirillales</taxon>
        <taxon>Azospirillaceae</taxon>
        <taxon>Azospirillum</taxon>
    </lineage>
</organism>
<protein>
    <submittedName>
        <fullName evidence="2">SnoaL-like domain-containing protein</fullName>
    </submittedName>
</protein>
<sequence length="125" mass="13418">MTDATHTPAAIADLYIAAWNETDPQRRRALIAQGWSEDASYLDPLAGVSGHDGLDALIDAVQRQFPGLRFSLLGAVDGHNDRLRFSWALGPEGGEPLARGTDFALLAADGRLRSVTGFLDQMPTA</sequence>
<dbReference type="InterPro" id="IPR032710">
    <property type="entry name" value="NTF2-like_dom_sf"/>
</dbReference>
<dbReference type="OrthoDB" id="9808719at2"/>
<dbReference type="EMBL" id="FXAK01000008">
    <property type="protein sequence ID" value="SMF86614.1"/>
    <property type="molecule type" value="Genomic_DNA"/>
</dbReference>
<dbReference type="RefSeq" id="WP_085090889.1">
    <property type="nucleotide sequence ID" value="NZ_FXAK01000008.1"/>
</dbReference>
<gene>
    <name evidence="2" type="ORF">SAMN02982917_6008</name>
</gene>
<dbReference type="AlphaFoldDB" id="A0A1X7HH36"/>
<reference evidence="2 3" key="1">
    <citation type="submission" date="2017-04" db="EMBL/GenBank/DDBJ databases">
        <authorList>
            <person name="Afonso C.L."/>
            <person name="Miller P.J."/>
            <person name="Scott M.A."/>
            <person name="Spackman E."/>
            <person name="Goraichik I."/>
            <person name="Dimitrov K.M."/>
            <person name="Suarez D.L."/>
            <person name="Swayne D.E."/>
        </authorList>
    </citation>
    <scope>NUCLEOTIDE SEQUENCE [LARGE SCALE GENOMIC DNA]</scope>
    <source>
        <strain evidence="2 3">A2P</strain>
    </source>
</reference>
<dbReference type="Pfam" id="PF12680">
    <property type="entry name" value="SnoaL_2"/>
    <property type="match status" value="1"/>
</dbReference>
<evidence type="ECO:0000313" key="2">
    <source>
        <dbReference type="EMBL" id="SMF86614.1"/>
    </source>
</evidence>
<dbReference type="Proteomes" id="UP000192936">
    <property type="component" value="Unassembled WGS sequence"/>
</dbReference>
<proteinExistence type="predicted"/>
<evidence type="ECO:0000313" key="3">
    <source>
        <dbReference type="Proteomes" id="UP000192936"/>
    </source>
</evidence>
<dbReference type="STRING" id="286727.SAMN02982917_6008"/>
<name>A0A1X7HH36_9PROT</name>
<dbReference type="InterPro" id="IPR037401">
    <property type="entry name" value="SnoaL-like"/>
</dbReference>
<dbReference type="Gene3D" id="3.10.450.50">
    <property type="match status" value="1"/>
</dbReference>
<feature type="domain" description="SnoaL-like" evidence="1">
    <location>
        <begin position="15"/>
        <end position="113"/>
    </location>
</feature>